<comment type="caution">
    <text evidence="2">The sequence shown here is derived from an EMBL/GenBank/DDBJ whole genome shotgun (WGS) entry which is preliminary data.</text>
</comment>
<proteinExistence type="predicted"/>
<evidence type="ECO:0000256" key="1">
    <source>
        <dbReference type="SAM" id="MobiDB-lite"/>
    </source>
</evidence>
<gene>
    <name evidence="2" type="ORF">LCGC14_3139310</name>
</gene>
<feature type="non-terminal residue" evidence="2">
    <location>
        <position position="1"/>
    </location>
</feature>
<dbReference type="EMBL" id="LAZR01068769">
    <property type="protein sequence ID" value="KKK49018.1"/>
    <property type="molecule type" value="Genomic_DNA"/>
</dbReference>
<sequence length="244" mass="27415">IQGDIDRTLGIPSFGTQTPVMGDISQDTATGVNAMLQAQDVVSTFILSKVKHSLGKVYRAILAYNQEFIDRNFKISVLGKEGPELKDVSKARIKGNLDVDVEVELMSDLFLRRQEALAALSIGKGIPGSNMAKLWEDYLDTYDRDNFEDYYQPPQPLPPEDPKISVSLKTAELNELQTAEIYKKIPGVNPKFGDPLMTQEGRAMMRGDLPEFKEAKEGDRTKETEDREFNLKEKQGKEKKDAKQ</sequence>
<protein>
    <submittedName>
        <fullName evidence="2">Uncharacterized protein</fullName>
    </submittedName>
</protein>
<evidence type="ECO:0000313" key="2">
    <source>
        <dbReference type="EMBL" id="KKK49018.1"/>
    </source>
</evidence>
<reference evidence="2" key="1">
    <citation type="journal article" date="2015" name="Nature">
        <title>Complex archaea that bridge the gap between prokaryotes and eukaryotes.</title>
        <authorList>
            <person name="Spang A."/>
            <person name="Saw J.H."/>
            <person name="Jorgensen S.L."/>
            <person name="Zaremba-Niedzwiedzka K."/>
            <person name="Martijn J."/>
            <person name="Lind A.E."/>
            <person name="van Eijk R."/>
            <person name="Schleper C."/>
            <person name="Guy L."/>
            <person name="Ettema T.J."/>
        </authorList>
    </citation>
    <scope>NUCLEOTIDE SEQUENCE</scope>
</reference>
<name>A0A0F8VXB1_9ZZZZ</name>
<accession>A0A0F8VXB1</accession>
<feature type="region of interest" description="Disordered" evidence="1">
    <location>
        <begin position="196"/>
        <end position="244"/>
    </location>
</feature>
<organism evidence="2">
    <name type="scientific">marine sediment metagenome</name>
    <dbReference type="NCBI Taxonomy" id="412755"/>
    <lineage>
        <taxon>unclassified sequences</taxon>
        <taxon>metagenomes</taxon>
        <taxon>ecological metagenomes</taxon>
    </lineage>
</organism>
<dbReference type="AlphaFoldDB" id="A0A0F8VXB1"/>
<feature type="compositionally biased region" description="Basic and acidic residues" evidence="1">
    <location>
        <begin position="203"/>
        <end position="244"/>
    </location>
</feature>